<dbReference type="GO" id="GO:0005737">
    <property type="term" value="C:cytoplasm"/>
    <property type="evidence" value="ECO:0007669"/>
    <property type="project" value="UniProtKB-SubCell"/>
</dbReference>
<gene>
    <name evidence="7" type="primary">TBCB</name>
    <name evidence="7" type="ORF">TSPGSL018_12633</name>
</gene>
<name>A0A061S2S3_9CHLO</name>
<feature type="compositionally biased region" description="Basic and acidic residues" evidence="5">
    <location>
        <begin position="144"/>
        <end position="162"/>
    </location>
</feature>
<dbReference type="InterPro" id="IPR000938">
    <property type="entry name" value="CAP-Gly_domain"/>
</dbReference>
<comment type="subcellular location">
    <subcellularLocation>
        <location evidence="1">Cytoplasm</location>
    </subcellularLocation>
</comment>
<dbReference type="PROSITE" id="PS00845">
    <property type="entry name" value="CAP_GLY_1"/>
    <property type="match status" value="1"/>
</dbReference>
<dbReference type="Pfam" id="PF14560">
    <property type="entry name" value="Ubiquitin_2"/>
    <property type="match status" value="1"/>
</dbReference>
<dbReference type="AlphaFoldDB" id="A0A061S2S3"/>
<dbReference type="EMBL" id="GBEZ01005885">
    <property type="protein sequence ID" value="JAC79472.1"/>
    <property type="molecule type" value="Transcribed_RNA"/>
</dbReference>
<dbReference type="InterPro" id="IPR045172">
    <property type="entry name" value="TBCB_Ubl"/>
</dbReference>
<dbReference type="GO" id="GO:0005634">
    <property type="term" value="C:nucleus"/>
    <property type="evidence" value="ECO:0007669"/>
    <property type="project" value="TreeGrafter"/>
</dbReference>
<dbReference type="SUPFAM" id="SSF74924">
    <property type="entry name" value="Cap-Gly domain"/>
    <property type="match status" value="1"/>
</dbReference>
<accession>A0A061S2S3</accession>
<dbReference type="GO" id="GO:0035371">
    <property type="term" value="C:microtubule plus-end"/>
    <property type="evidence" value="ECO:0007669"/>
    <property type="project" value="TreeGrafter"/>
</dbReference>
<feature type="domain" description="CAP-Gly" evidence="6">
    <location>
        <begin position="211"/>
        <end position="247"/>
    </location>
</feature>
<dbReference type="SUPFAM" id="SSF54236">
    <property type="entry name" value="Ubiquitin-like"/>
    <property type="match status" value="1"/>
</dbReference>
<evidence type="ECO:0000256" key="5">
    <source>
        <dbReference type="SAM" id="MobiDB-lite"/>
    </source>
</evidence>
<dbReference type="Gene3D" id="2.30.30.190">
    <property type="entry name" value="CAP Gly-rich-like domain"/>
    <property type="match status" value="1"/>
</dbReference>
<dbReference type="Gene3D" id="3.10.20.90">
    <property type="entry name" value="Phosphatidylinositol 3-kinase Catalytic Subunit, Chain A, domain 1"/>
    <property type="match status" value="1"/>
</dbReference>
<dbReference type="SMART" id="SM01052">
    <property type="entry name" value="CAP_GLY"/>
    <property type="match status" value="1"/>
</dbReference>
<sequence>MISEIQELRDYVLADTGFQRKAESSVLLEVTHSNLRTKFMQIRLDLHMTVAAVKHKLMTHCGTSPSAMLIQLKDDTGKAICSLEDDSRKLGFYSPYDGCTLHVVDTDPTSLSAQGWLEDTSKVEKYVMSDEAYDRRSGTFRKYKEERRREDPSWTLHRELAQRRGGGSQDAGPEHMAAEASGVGVGDRCEVFPGGKRGEVKYVGKIGSLPPGFWVGVQLDEPVGKNDGSAKGERLFECPPNHGVFVRPDRVTVGEFPPLDDLDGLESDGEEI</sequence>
<dbReference type="GO" id="GO:0031122">
    <property type="term" value="P:cytoplasmic microtubule organization"/>
    <property type="evidence" value="ECO:0007669"/>
    <property type="project" value="TreeGrafter"/>
</dbReference>
<dbReference type="PANTHER" id="PTHR18916:SF85">
    <property type="entry name" value="TUBULIN-FOLDING COFACTOR B"/>
    <property type="match status" value="1"/>
</dbReference>
<dbReference type="PANTHER" id="PTHR18916">
    <property type="entry name" value="DYNACTIN 1-RELATED MICROTUBULE-BINDING"/>
    <property type="match status" value="1"/>
</dbReference>
<dbReference type="Pfam" id="PF01302">
    <property type="entry name" value="CAP_GLY"/>
    <property type="match status" value="1"/>
</dbReference>
<evidence type="ECO:0000259" key="6">
    <source>
        <dbReference type="PROSITE" id="PS50245"/>
    </source>
</evidence>
<evidence type="ECO:0000256" key="2">
    <source>
        <dbReference type="ARBA" id="ARBA00022490"/>
    </source>
</evidence>
<protein>
    <submittedName>
        <fullName evidence="7">Tubulin-folding cofactor B</fullName>
    </submittedName>
</protein>
<evidence type="ECO:0000256" key="4">
    <source>
        <dbReference type="ARBA" id="ARBA00025779"/>
    </source>
</evidence>
<dbReference type="PROSITE" id="PS50245">
    <property type="entry name" value="CAP_GLY_2"/>
    <property type="match status" value="1"/>
</dbReference>
<dbReference type="GO" id="GO:0051010">
    <property type="term" value="F:microtubule plus-end binding"/>
    <property type="evidence" value="ECO:0007669"/>
    <property type="project" value="TreeGrafter"/>
</dbReference>
<dbReference type="InterPro" id="IPR036859">
    <property type="entry name" value="CAP-Gly_dom_sf"/>
</dbReference>
<dbReference type="GO" id="GO:0007023">
    <property type="term" value="P:post-chaperonin tubulin folding pathway"/>
    <property type="evidence" value="ECO:0007669"/>
    <property type="project" value="InterPro"/>
</dbReference>
<reference evidence="7" key="1">
    <citation type="submission" date="2014-05" db="EMBL/GenBank/DDBJ databases">
        <title>The transcriptome of the halophilic microalga Tetraselmis sp. GSL018 isolated from the Great Salt Lake, Utah.</title>
        <authorList>
            <person name="Jinkerson R.E."/>
            <person name="D'Adamo S."/>
            <person name="Posewitz M.C."/>
        </authorList>
    </citation>
    <scope>NUCLEOTIDE SEQUENCE</scope>
    <source>
        <strain evidence="7">GSL018</strain>
    </source>
</reference>
<evidence type="ECO:0000256" key="3">
    <source>
        <dbReference type="ARBA" id="ARBA00023186"/>
    </source>
</evidence>
<dbReference type="InterPro" id="IPR000626">
    <property type="entry name" value="Ubiquitin-like_dom"/>
</dbReference>
<dbReference type="CDD" id="cd01789">
    <property type="entry name" value="Ubl_TBCB"/>
    <property type="match status" value="1"/>
</dbReference>
<dbReference type="GO" id="GO:0043014">
    <property type="term" value="F:alpha-tubulin binding"/>
    <property type="evidence" value="ECO:0007669"/>
    <property type="project" value="InterPro"/>
</dbReference>
<dbReference type="InterPro" id="IPR029071">
    <property type="entry name" value="Ubiquitin-like_domsf"/>
</dbReference>
<keyword evidence="2" id="KW-0963">Cytoplasm</keyword>
<proteinExistence type="inferred from homology"/>
<organism evidence="7">
    <name type="scientific">Tetraselmis sp. GSL018</name>
    <dbReference type="NCBI Taxonomy" id="582737"/>
    <lineage>
        <taxon>Eukaryota</taxon>
        <taxon>Viridiplantae</taxon>
        <taxon>Chlorophyta</taxon>
        <taxon>core chlorophytes</taxon>
        <taxon>Chlorodendrophyceae</taxon>
        <taxon>Chlorodendrales</taxon>
        <taxon>Chlorodendraceae</taxon>
        <taxon>Tetraselmis</taxon>
    </lineage>
</organism>
<keyword evidence="3" id="KW-0143">Chaperone</keyword>
<comment type="similarity">
    <text evidence="4">Belongs to the TBCB family.</text>
</comment>
<evidence type="ECO:0000313" key="7">
    <source>
        <dbReference type="EMBL" id="JAC79472.1"/>
    </source>
</evidence>
<evidence type="ECO:0000256" key="1">
    <source>
        <dbReference type="ARBA" id="ARBA00004496"/>
    </source>
</evidence>
<feature type="region of interest" description="Disordered" evidence="5">
    <location>
        <begin position="144"/>
        <end position="182"/>
    </location>
</feature>
<dbReference type="GO" id="GO:0007021">
    <property type="term" value="P:tubulin complex assembly"/>
    <property type="evidence" value="ECO:0007669"/>
    <property type="project" value="InterPro"/>
</dbReference>